<dbReference type="InterPro" id="IPR001304">
    <property type="entry name" value="C-type_lectin-like"/>
</dbReference>
<comment type="caution">
    <text evidence="5">The sequence shown here is derived from an EMBL/GenBank/DDBJ whole genome shotgun (WGS) entry which is preliminary data.</text>
</comment>
<evidence type="ECO:0000256" key="2">
    <source>
        <dbReference type="SAM" id="Coils"/>
    </source>
</evidence>
<keyword evidence="1" id="KW-1015">Disulfide bond</keyword>
<dbReference type="SMART" id="SM00034">
    <property type="entry name" value="CLECT"/>
    <property type="match status" value="2"/>
</dbReference>
<feature type="domain" description="C-type lectin" evidence="3">
    <location>
        <begin position="28"/>
        <end position="135"/>
    </location>
</feature>
<dbReference type="Gene3D" id="3.50.4.10">
    <property type="entry name" value="Hepatocyte Growth Factor"/>
    <property type="match status" value="2"/>
</dbReference>
<proteinExistence type="predicted"/>
<dbReference type="InterPro" id="IPR016186">
    <property type="entry name" value="C-type_lectin-like/link_sf"/>
</dbReference>
<dbReference type="PROSITE" id="PS00615">
    <property type="entry name" value="C_TYPE_LECTIN_1"/>
    <property type="match status" value="1"/>
</dbReference>
<dbReference type="AlphaFoldDB" id="A0A8S3T1S2"/>
<gene>
    <name evidence="5" type="ORF">MEDL_37673</name>
</gene>
<dbReference type="CDD" id="cd01099">
    <property type="entry name" value="PAN_AP_HGF"/>
    <property type="match status" value="1"/>
</dbReference>
<dbReference type="PANTHER" id="PTHR45784">
    <property type="entry name" value="C-TYPE LECTIN DOMAIN FAMILY 20 MEMBER A-RELATED"/>
    <property type="match status" value="1"/>
</dbReference>
<dbReference type="Proteomes" id="UP000683360">
    <property type="component" value="Unassembled WGS sequence"/>
</dbReference>
<dbReference type="EMBL" id="CAJPWZ010001806">
    <property type="protein sequence ID" value="CAG2224504.1"/>
    <property type="molecule type" value="Genomic_DNA"/>
</dbReference>
<dbReference type="PROSITE" id="PS50041">
    <property type="entry name" value="C_TYPE_LECTIN_2"/>
    <property type="match status" value="2"/>
</dbReference>
<dbReference type="OrthoDB" id="6139848at2759"/>
<dbReference type="Pfam" id="PF00059">
    <property type="entry name" value="Lectin_C"/>
    <property type="match status" value="2"/>
</dbReference>
<dbReference type="SMART" id="SM00473">
    <property type="entry name" value="PAN_AP"/>
    <property type="match status" value="2"/>
</dbReference>
<sequence length="803" mass="92175">MCYWPIIQLLSISTVVKEIGSHFAADFGYTLVYHQEQRNYQTASDICRSYGGTLPIIKNYIIPEIIADISSLRNICVWIGLSNINNTWVWDDGTELTSSPWKRAPPLDRCMSARLTMDAILEPKLCGIKLPFFCQYKTGSCYFRIYNQASIVGHNKFSLTRTSLERCKDVCGHVTEFECWSFEYNTVNQFCQLNDVNRWTASESFVYFDKSWDYYHKTCYTSTILSEESDQTTYMVYHSTTMTMPMNTPTDGHEVDLSLLEPRQYVLYNISLSWSEAEKYCKDNGGHLAKLDGPSNIPETGYQSMPTKWNELFWIGLRRTENIGWHWYNNTDLEWSNFKYKPNEFDFIKVCGAVSLSSGWWYNEVCDEKKRFLCQYPKESCEFIRTANASIMAYNEELYDDVSANYCQNKCISAKFCLSYEYNTNSRVCQISQENRWTVEQYYHTNSVNWNYFHRRCSFGYNTVKEITTLMSTTESITTTFIGSTKMNEILTTDDTMTTLDPIAENERMFQELKQEMKTMSDKIKKKQLEKSKTSAEDNRPSAKGVGIVAAVILISIFGSVVLMDISTIGVQCKEISKREARKIRRYRSRNDSSLYSHNNNNKNHLRIKNISCDPSTKISINTEAASSDSIDISVISDKLDKQDEYCKLVSLHCTKEVNDDKLAVTNKSNERHVCNLELIEVLPDSQTITNETLSSNHVRTDSCSSDGKTQMTIQHTETLSSGDVDVQIETEANVAQSTKSSVMLNIDKPIMKPNAELEMAICESNVLSTQAKIVYEECSKSNEIENGIVDPIEHKNKVITYL</sequence>
<evidence type="ECO:0000313" key="5">
    <source>
        <dbReference type="EMBL" id="CAG2224504.1"/>
    </source>
</evidence>
<keyword evidence="2" id="KW-0175">Coiled coil</keyword>
<dbReference type="InterPro" id="IPR018378">
    <property type="entry name" value="C-type_lectin_CS"/>
</dbReference>
<evidence type="ECO:0000259" key="4">
    <source>
        <dbReference type="PROSITE" id="PS50948"/>
    </source>
</evidence>
<dbReference type="InterPro" id="IPR016187">
    <property type="entry name" value="CTDL_fold"/>
</dbReference>
<reference evidence="5" key="1">
    <citation type="submission" date="2021-03" db="EMBL/GenBank/DDBJ databases">
        <authorList>
            <person name="Bekaert M."/>
        </authorList>
    </citation>
    <scope>NUCLEOTIDE SEQUENCE</scope>
</reference>
<feature type="domain" description="Apple" evidence="4">
    <location>
        <begin position="134"/>
        <end position="219"/>
    </location>
</feature>
<accession>A0A8S3T1S2</accession>
<organism evidence="5 6">
    <name type="scientific">Mytilus edulis</name>
    <name type="common">Blue mussel</name>
    <dbReference type="NCBI Taxonomy" id="6550"/>
    <lineage>
        <taxon>Eukaryota</taxon>
        <taxon>Metazoa</taxon>
        <taxon>Spiralia</taxon>
        <taxon>Lophotrochozoa</taxon>
        <taxon>Mollusca</taxon>
        <taxon>Bivalvia</taxon>
        <taxon>Autobranchia</taxon>
        <taxon>Pteriomorphia</taxon>
        <taxon>Mytilida</taxon>
        <taxon>Mytiloidea</taxon>
        <taxon>Mytilidae</taxon>
        <taxon>Mytilinae</taxon>
        <taxon>Mytilus</taxon>
    </lineage>
</organism>
<dbReference type="InterPro" id="IPR003609">
    <property type="entry name" value="Pan_app"/>
</dbReference>
<dbReference type="SUPFAM" id="SSF57414">
    <property type="entry name" value="Hairpin loop containing domain-like"/>
    <property type="match status" value="2"/>
</dbReference>
<dbReference type="PANTHER" id="PTHR45784:SF3">
    <property type="entry name" value="C-TYPE LECTIN DOMAIN FAMILY 4 MEMBER K-LIKE-RELATED"/>
    <property type="match status" value="1"/>
</dbReference>
<evidence type="ECO:0000256" key="1">
    <source>
        <dbReference type="ARBA" id="ARBA00023157"/>
    </source>
</evidence>
<feature type="domain" description="C-type lectin" evidence="3">
    <location>
        <begin position="260"/>
        <end position="375"/>
    </location>
</feature>
<name>A0A8S3T1S2_MYTED</name>
<protein>
    <submittedName>
        <fullName evidence="5">MRC</fullName>
    </submittedName>
</protein>
<dbReference type="Pfam" id="PF00024">
    <property type="entry name" value="PAN_1"/>
    <property type="match status" value="2"/>
</dbReference>
<dbReference type="Gene3D" id="3.10.100.10">
    <property type="entry name" value="Mannose-Binding Protein A, subunit A"/>
    <property type="match status" value="2"/>
</dbReference>
<evidence type="ECO:0000313" key="6">
    <source>
        <dbReference type="Proteomes" id="UP000683360"/>
    </source>
</evidence>
<dbReference type="PROSITE" id="PS50948">
    <property type="entry name" value="PAN"/>
    <property type="match status" value="2"/>
</dbReference>
<dbReference type="CDD" id="cd00037">
    <property type="entry name" value="CLECT"/>
    <property type="match status" value="2"/>
</dbReference>
<dbReference type="SUPFAM" id="SSF56436">
    <property type="entry name" value="C-type lectin-like"/>
    <property type="match status" value="2"/>
</dbReference>
<feature type="domain" description="Apple" evidence="4">
    <location>
        <begin position="381"/>
        <end position="457"/>
    </location>
</feature>
<evidence type="ECO:0000259" key="3">
    <source>
        <dbReference type="PROSITE" id="PS50041"/>
    </source>
</evidence>
<keyword evidence="6" id="KW-1185">Reference proteome</keyword>
<feature type="coiled-coil region" evidence="2">
    <location>
        <begin position="503"/>
        <end position="530"/>
    </location>
</feature>